<keyword evidence="5" id="KW-1185">Reference proteome</keyword>
<dbReference type="Proteomes" id="UP001642540">
    <property type="component" value="Unassembled WGS sequence"/>
</dbReference>
<comment type="caution">
    <text evidence="4">The sequence shown here is derived from an EMBL/GenBank/DDBJ whole genome shotgun (WGS) entry which is preliminary data.</text>
</comment>
<protein>
    <recommendedName>
        <fullName evidence="6">NB-ARC domain-containing protein</fullName>
    </recommendedName>
</protein>
<keyword evidence="1" id="KW-0175">Coiled coil</keyword>
<evidence type="ECO:0000259" key="2">
    <source>
        <dbReference type="Pfam" id="PF00931"/>
    </source>
</evidence>
<dbReference type="PANTHER" id="PTHR35205:SF1">
    <property type="entry name" value="ZU5 DOMAIN-CONTAINING PROTEIN"/>
    <property type="match status" value="1"/>
</dbReference>
<evidence type="ECO:0000313" key="4">
    <source>
        <dbReference type="EMBL" id="CAL8143264.1"/>
    </source>
</evidence>
<reference evidence="4 5" key="1">
    <citation type="submission" date="2024-08" db="EMBL/GenBank/DDBJ databases">
        <authorList>
            <person name="Cucini C."/>
            <person name="Frati F."/>
        </authorList>
    </citation>
    <scope>NUCLEOTIDE SEQUENCE [LARGE SCALE GENOMIC DNA]</scope>
</reference>
<feature type="domain" description="DUF7779" evidence="3">
    <location>
        <begin position="405"/>
        <end position="489"/>
    </location>
</feature>
<dbReference type="SUPFAM" id="SSF48452">
    <property type="entry name" value="TPR-like"/>
    <property type="match status" value="2"/>
</dbReference>
<accession>A0ABP1S3L1</accession>
<evidence type="ECO:0000313" key="5">
    <source>
        <dbReference type="Proteomes" id="UP001642540"/>
    </source>
</evidence>
<evidence type="ECO:0000256" key="1">
    <source>
        <dbReference type="SAM" id="Coils"/>
    </source>
</evidence>
<proteinExistence type="predicted"/>
<organism evidence="4 5">
    <name type="scientific">Orchesella dallaii</name>
    <dbReference type="NCBI Taxonomy" id="48710"/>
    <lineage>
        <taxon>Eukaryota</taxon>
        <taxon>Metazoa</taxon>
        <taxon>Ecdysozoa</taxon>
        <taxon>Arthropoda</taxon>
        <taxon>Hexapoda</taxon>
        <taxon>Collembola</taxon>
        <taxon>Entomobryomorpha</taxon>
        <taxon>Entomobryoidea</taxon>
        <taxon>Orchesellidae</taxon>
        <taxon>Orchesellinae</taxon>
        <taxon>Orchesella</taxon>
    </lineage>
</organism>
<dbReference type="InterPro" id="IPR002182">
    <property type="entry name" value="NB-ARC"/>
</dbReference>
<gene>
    <name evidence="4" type="ORF">ODALV1_LOCUS29405</name>
</gene>
<dbReference type="InterPro" id="IPR056681">
    <property type="entry name" value="DUF7779"/>
</dbReference>
<feature type="domain" description="NB-ARC" evidence="2">
    <location>
        <begin position="149"/>
        <end position="291"/>
    </location>
</feature>
<dbReference type="InterPro" id="IPR027417">
    <property type="entry name" value="P-loop_NTPase"/>
</dbReference>
<dbReference type="InterPro" id="IPR011990">
    <property type="entry name" value="TPR-like_helical_dom_sf"/>
</dbReference>
<dbReference type="SUPFAM" id="SSF52540">
    <property type="entry name" value="P-loop containing nucleoside triphosphate hydrolases"/>
    <property type="match status" value="1"/>
</dbReference>
<evidence type="ECO:0008006" key="6">
    <source>
        <dbReference type="Google" id="ProtNLM"/>
    </source>
</evidence>
<dbReference type="Pfam" id="PF25000">
    <property type="entry name" value="DUF7779"/>
    <property type="match status" value="1"/>
</dbReference>
<feature type="coiled-coil region" evidence="1">
    <location>
        <begin position="581"/>
        <end position="608"/>
    </location>
</feature>
<dbReference type="Gene3D" id="1.25.40.10">
    <property type="entry name" value="Tetratricopeptide repeat domain"/>
    <property type="match status" value="2"/>
</dbReference>
<dbReference type="Pfam" id="PF00931">
    <property type="entry name" value="NB-ARC"/>
    <property type="match status" value="1"/>
</dbReference>
<dbReference type="Gene3D" id="3.40.50.300">
    <property type="entry name" value="P-loop containing nucleotide triphosphate hydrolases"/>
    <property type="match status" value="1"/>
</dbReference>
<name>A0ABP1S3L1_9HEXA</name>
<dbReference type="EMBL" id="CAXLJM020000151">
    <property type="protein sequence ID" value="CAL8143264.1"/>
    <property type="molecule type" value="Genomic_DNA"/>
</dbReference>
<dbReference type="PANTHER" id="PTHR35205">
    <property type="entry name" value="NB-ARC AND TPR DOMAIN PROTEIN"/>
    <property type="match status" value="1"/>
</dbReference>
<evidence type="ECO:0000259" key="3">
    <source>
        <dbReference type="Pfam" id="PF25000"/>
    </source>
</evidence>
<sequence length="909" mass="103566">MEECEKKHIVENLSKLVNVTSWNVTTIAVLQGSGTFGLDDISFLKSIPDERQKIWEFYQKIMTKSNSYQHLIAALQIGCQTGAVFILNALDRNKYTLEVEQRANSCSSSGTDKHVQTVKQPVAGTSESQKKAAVRFEVIKPVKLFTGREKQLEDLHKKLQQGTTKLAVISQMATIAGLGGIGKTELARRYIQKYGKEYDNNVIWISAQTEQTLTESFRKLATDYLKITLLNVDGKERCMTTVISEVYKYFEGKQCLFVFDNAESNDDIHKFLPLQVADPPYILITSRDTEWSFSLETLELNEMEESEAIAFVKGGLQILDESQDDVIVQLVKQLQCFPLALSQAISYIKQKQKLRKYTICQYLKEYETHSEKLLSSKHSPAEFNSYAETTFTTWKMTTESIAANEDCGKEAMCMLNMVSYFQPDKIPTKILLASNMNGSTDVDLQMEQNEHALRLLVKYSMVNIQPKKETISIHRLVQEVIRVELRREEQEEKTWRCALELLSARLDLNCLIHFCSVYKHCSSNKPLAIEFKTSTVEIMNIVFENTYKYTSALRIVTELKDVLKQHVSSNDYHLILLEIGLATLNKEMGNYENAVEGLERILAILTEDKIDMISEGELFAIQINLAKALDELGNPTAGLTMLVQIFKTVKSLNGMNHFNTIHALASIATYLQSLGHLENPFIGYENVKDLVENFGPKPLEIVAHLNTAYENTKHMITTDSKYALTFYKVALFFYLREDYETANNIAGEVYEQGKNSNDKVVQTQSIKCLSLRGSIKNKEGKHEEALKIFESVHTSYSHIAGSSDINTLVSKHNILQELIELGEIDTAFEEYSDVLEALKNGYPNHSFRFQVEQEIATTLFKMERFEESLALLIDLRTRIQSRFGETHPMLTNLDLCISKIKLFLMEVNR</sequence>